<name>A0A562PHG4_9BURK</name>
<sequence>MSHLNAGLSQADFQKDEVIRASDREGFKGDTVRVVTLTGPFKLYKLTSDGAPEWTSKPAQEGGTGQRRMTPWWTPVAPYEEDTEGAAGRFRQAYLNGIDMSSMVRFMSAVKVEWNDLEEYVEITIKDGCKVSCFWGEFAPMNLSDDPVKNKDRRDKQSRTGSAELGYEPAVLPFETQVRPGVQMPFKIGVLRAWQFFIPNLNNDWLKDGEARTRIDAHNMEKLGVHLGVNLGHVKLLRLGWLLLKNFQLRTQAAAPQRPRDAMLLQMDRCLVELFKLSSTPLDSLRLFRDLGDSYVKHAPAPALLKQVVGQFVMDVTSILDPGQRRSAL</sequence>
<evidence type="ECO:0000313" key="4">
    <source>
        <dbReference type="Proteomes" id="UP000315112"/>
    </source>
</evidence>
<reference evidence="2 5" key="3">
    <citation type="submission" date="2019-12" db="EMBL/GenBank/DDBJ databases">
        <title>Draft Genome Sequences of Six Type Strains of the Genus Massilia.</title>
        <authorList>
            <person name="Miess H."/>
            <person name="Frediansyah A."/>
            <person name="Goeker M."/>
            <person name="Gross H."/>
        </authorList>
    </citation>
    <scope>NUCLEOTIDE SEQUENCE [LARGE SCALE GENOMIC DNA]</scope>
    <source>
        <strain evidence="2 5">DSM 26639</strain>
    </source>
</reference>
<dbReference type="Proteomes" id="UP000315112">
    <property type="component" value="Unassembled WGS sequence"/>
</dbReference>
<reference evidence="3 4" key="1">
    <citation type="journal article" date="2015" name="Stand. Genomic Sci.">
        <title>Genomic Encyclopedia of Bacterial and Archaeal Type Strains, Phase III: the genomes of soil and plant-associated and newly described type strains.</title>
        <authorList>
            <person name="Whitman W.B."/>
            <person name="Woyke T."/>
            <person name="Klenk H.P."/>
            <person name="Zhou Y."/>
            <person name="Lilburn T.G."/>
            <person name="Beck B.J."/>
            <person name="De Vos P."/>
            <person name="Vandamme P."/>
            <person name="Eisen J.A."/>
            <person name="Garrity G."/>
            <person name="Hugenholtz P."/>
            <person name="Kyrpides N.C."/>
        </authorList>
    </citation>
    <scope>NUCLEOTIDE SEQUENCE [LARGE SCALE GENOMIC DNA]</scope>
    <source>
        <strain evidence="3 4">CGMCC 1.10685</strain>
    </source>
</reference>
<dbReference type="Proteomes" id="UP000437862">
    <property type="component" value="Chromosome"/>
</dbReference>
<protein>
    <submittedName>
        <fullName evidence="3">Uncharacterized protein</fullName>
    </submittedName>
</protein>
<proteinExistence type="predicted"/>
<accession>A0A562PHG4</accession>
<dbReference type="EMBL" id="VLKW01000011">
    <property type="protein sequence ID" value="TWI43818.1"/>
    <property type="molecule type" value="Genomic_DNA"/>
</dbReference>
<evidence type="ECO:0000313" key="2">
    <source>
        <dbReference type="EMBL" id="QGZ42658.1"/>
    </source>
</evidence>
<dbReference type="EMBL" id="CP046904">
    <property type="protein sequence ID" value="QGZ42658.1"/>
    <property type="molecule type" value="Genomic_DNA"/>
</dbReference>
<keyword evidence="5" id="KW-1185">Reference proteome</keyword>
<dbReference type="OrthoDB" id="8479563at2"/>
<gene>
    <name evidence="2" type="ORF">GO485_28900</name>
    <name evidence="3" type="ORF">IP92_04872</name>
</gene>
<dbReference type="RefSeq" id="WP_145880151.1">
    <property type="nucleotide sequence ID" value="NZ_CP046904.1"/>
</dbReference>
<evidence type="ECO:0000313" key="3">
    <source>
        <dbReference type="EMBL" id="TWI43818.1"/>
    </source>
</evidence>
<evidence type="ECO:0000313" key="5">
    <source>
        <dbReference type="Proteomes" id="UP000437862"/>
    </source>
</evidence>
<dbReference type="AlphaFoldDB" id="A0A562PHG4"/>
<organism evidence="3 4">
    <name type="scientific">Pseudoduganella flava</name>
    <dbReference type="NCBI Taxonomy" id="871742"/>
    <lineage>
        <taxon>Bacteria</taxon>
        <taxon>Pseudomonadati</taxon>
        <taxon>Pseudomonadota</taxon>
        <taxon>Betaproteobacteria</taxon>
        <taxon>Burkholderiales</taxon>
        <taxon>Oxalobacteraceae</taxon>
        <taxon>Telluria group</taxon>
        <taxon>Pseudoduganella</taxon>
    </lineage>
</organism>
<feature type="region of interest" description="Disordered" evidence="1">
    <location>
        <begin position="52"/>
        <end position="71"/>
    </location>
</feature>
<evidence type="ECO:0000256" key="1">
    <source>
        <dbReference type="SAM" id="MobiDB-lite"/>
    </source>
</evidence>
<reference evidence="3" key="2">
    <citation type="submission" date="2019-07" db="EMBL/GenBank/DDBJ databases">
        <authorList>
            <person name="Whitman W."/>
            <person name="Huntemann M."/>
            <person name="Clum A."/>
            <person name="Pillay M."/>
            <person name="Palaniappan K."/>
            <person name="Varghese N."/>
            <person name="Mikhailova N."/>
            <person name="Stamatis D."/>
            <person name="Reddy T."/>
            <person name="Daum C."/>
            <person name="Shapiro N."/>
            <person name="Ivanova N."/>
            <person name="Kyrpides N."/>
            <person name="Woyke T."/>
        </authorList>
    </citation>
    <scope>NUCLEOTIDE SEQUENCE</scope>
    <source>
        <strain evidence="3">CGMCC 1.10685</strain>
    </source>
</reference>